<dbReference type="AlphaFoldDB" id="A0A1G7LPU3"/>
<reference evidence="1 2" key="1">
    <citation type="submission" date="2016-10" db="EMBL/GenBank/DDBJ databases">
        <authorList>
            <person name="de Groot N.N."/>
        </authorList>
    </citation>
    <scope>NUCLEOTIDE SEQUENCE [LARGE SCALE GENOMIC DNA]</scope>
    <source>
        <strain evidence="1 2">DSM 527</strain>
    </source>
</reference>
<evidence type="ECO:0000313" key="1">
    <source>
        <dbReference type="EMBL" id="SDF51552.1"/>
    </source>
</evidence>
<proteinExistence type="predicted"/>
<dbReference type="Proteomes" id="UP000199045">
    <property type="component" value="Unassembled WGS sequence"/>
</dbReference>
<dbReference type="SUPFAM" id="SSF158745">
    <property type="entry name" value="LanC-like"/>
    <property type="match status" value="1"/>
</dbReference>
<gene>
    <name evidence="1" type="ORF">SAMN04488121_102147</name>
</gene>
<evidence type="ECO:0008006" key="3">
    <source>
        <dbReference type="Google" id="ProtNLM"/>
    </source>
</evidence>
<protein>
    <recommendedName>
        <fullName evidence="3">Lanthionine synthetase C-like protein</fullName>
    </recommendedName>
</protein>
<name>A0A1G7LPU3_CHIFI</name>
<dbReference type="STRING" id="104663.SAMN04488121_102147"/>
<accession>A0A1G7LPU3</accession>
<evidence type="ECO:0000313" key="2">
    <source>
        <dbReference type="Proteomes" id="UP000199045"/>
    </source>
</evidence>
<organism evidence="1 2">
    <name type="scientific">Chitinophaga filiformis</name>
    <name type="common">Myxococcus filiformis</name>
    <name type="synonym">Flexibacter filiformis</name>
    <dbReference type="NCBI Taxonomy" id="104663"/>
    <lineage>
        <taxon>Bacteria</taxon>
        <taxon>Pseudomonadati</taxon>
        <taxon>Bacteroidota</taxon>
        <taxon>Chitinophagia</taxon>
        <taxon>Chitinophagales</taxon>
        <taxon>Chitinophagaceae</taxon>
        <taxon>Chitinophaga</taxon>
    </lineage>
</organism>
<dbReference type="OrthoDB" id="1092992at2"/>
<sequence length="385" mass="43824">MHTKIDILLEEIARIMLVTGDFNKNKGLFVGQSGASMFLYNYYNYSENEFYASFADELVMSISQSMDEDKIFYSDGVTGIAWAMSYLAGADFIDLSVGTAIFDNVDKALLKSYPRFFQTVESAGICTYVYERLKDYNKESEGELIELLFVERLVAHIEEIALLEGNKKPFTRRELTEMLEDSPKATLDKSAEKYFSAAVVLRKARQHSIYSEMVDRLSIVIADKLTGIINGMHQFLEDNEALNPVHIRQLQNQLLICFNAWLQLRVPEEEMTQTFISCFVKMENYLIMNTGGRTEKLNVPVEVTCITLMDTINIALQHPMLKDAINAKVDRLVDYLEKEADLVDQFVLNPVTLNIGVTGLAGLGLMLLDRVLPEKTNWEKALMYN</sequence>
<dbReference type="EMBL" id="FNBN01000002">
    <property type="protein sequence ID" value="SDF51552.1"/>
    <property type="molecule type" value="Genomic_DNA"/>
</dbReference>
<dbReference type="Gene3D" id="1.50.10.20">
    <property type="match status" value="1"/>
</dbReference>
<dbReference type="RefSeq" id="WP_089830276.1">
    <property type="nucleotide sequence ID" value="NZ_FNBN01000002.1"/>
</dbReference>